<accession>A0A246GDC4</accession>
<dbReference type="AlphaFoldDB" id="A0A246GDC4"/>
<gene>
    <name evidence="1" type="ORF">BWK62_03165</name>
</gene>
<dbReference type="OrthoDB" id="1090702at2"/>
<evidence type="ECO:0000313" key="2">
    <source>
        <dbReference type="Proteomes" id="UP000198034"/>
    </source>
</evidence>
<comment type="caution">
    <text evidence="1">The sequence shown here is derived from an EMBL/GenBank/DDBJ whole genome shotgun (WGS) entry which is preliminary data.</text>
</comment>
<sequence length="385" mass="43955">MIEKLNYFPVNWIDGMKINKNHFNSIQNFINDSIKDAVGLHTSLISYGLLPSNNPIKLNLMVDSHKSLRVQVQECHAITPNGSRIEIDDRSETVNTNSSYLEASYEIKGDESLKLWVCISVNYFKRIPFGDSDPEENPPRYPFTKPEYLLSLIPENELINDTGLGGNFLIIGKVLVNSYESKIDNSYIPPSVYVGSHKRLQELYDEINRFYGQVEIFSIQIAQKINSKKQANELAIMMLLVTDKILDYLGVEINKTRWLGIHKAPAEMLLSVIGLARTLKNLFDSKSGAGKEELLNYFADWCNVNQGTFENIFLELINNNYNHNQIDVSVSKIHKFMDVFENLLSSLSRLDYIGKKRDGSIFVSEITEERDSLLYGKRSKSFLAD</sequence>
<dbReference type="Proteomes" id="UP000198034">
    <property type="component" value="Unassembled WGS sequence"/>
</dbReference>
<dbReference type="EMBL" id="MTCY01000005">
    <property type="protein sequence ID" value="OWP79309.1"/>
    <property type="molecule type" value="Genomic_DNA"/>
</dbReference>
<organism evidence="1 2">
    <name type="scientific">Flavobacterium columnare</name>
    <dbReference type="NCBI Taxonomy" id="996"/>
    <lineage>
        <taxon>Bacteria</taxon>
        <taxon>Pseudomonadati</taxon>
        <taxon>Bacteroidota</taxon>
        <taxon>Flavobacteriia</taxon>
        <taxon>Flavobacteriales</taxon>
        <taxon>Flavobacteriaceae</taxon>
        <taxon>Flavobacterium</taxon>
    </lineage>
</organism>
<name>A0A246GDC4_9FLAO</name>
<protein>
    <recommendedName>
        <fullName evidence="3">Type VI secretion system baseplate subunit TssK</fullName>
    </recommendedName>
</protein>
<reference evidence="1 2" key="1">
    <citation type="journal article" date="2017" name="Infect. Genet. Evol.">
        <title>Comparative genome analysis of fish pathogen Flavobacterium columnare reveals extensive sequence diversity within the species.</title>
        <authorList>
            <person name="Kayansamruaj P."/>
            <person name="Dong H.T."/>
            <person name="Hirono I."/>
            <person name="Kondo H."/>
            <person name="Senapin S."/>
            <person name="Rodkhum C."/>
        </authorList>
    </citation>
    <scope>NUCLEOTIDE SEQUENCE [LARGE SCALE GENOMIC DNA]</scope>
    <source>
        <strain evidence="1 2">1214</strain>
    </source>
</reference>
<proteinExistence type="predicted"/>
<evidence type="ECO:0000313" key="1">
    <source>
        <dbReference type="EMBL" id="OWP79309.1"/>
    </source>
</evidence>
<evidence type="ECO:0008006" key="3">
    <source>
        <dbReference type="Google" id="ProtNLM"/>
    </source>
</evidence>